<protein>
    <recommendedName>
        <fullName evidence="7">TRAF-type domain-containing protein</fullName>
    </recommendedName>
</protein>
<feature type="repeat" description="WD" evidence="3">
    <location>
        <begin position="305"/>
        <end position="344"/>
    </location>
</feature>
<dbReference type="InterPro" id="IPR036322">
    <property type="entry name" value="WD40_repeat_dom_sf"/>
</dbReference>
<dbReference type="CDD" id="cd00200">
    <property type="entry name" value="WD40"/>
    <property type="match status" value="1"/>
</dbReference>
<keyword evidence="4" id="KW-0175">Coiled coil</keyword>
<dbReference type="Gene3D" id="2.130.10.10">
    <property type="entry name" value="YVTN repeat-like/Quinoprotein amine dehydrogenase"/>
    <property type="match status" value="2"/>
</dbReference>
<dbReference type="InterPro" id="IPR019775">
    <property type="entry name" value="WD40_repeat_CS"/>
</dbReference>
<evidence type="ECO:0000256" key="3">
    <source>
        <dbReference type="PROSITE-ProRule" id="PRU00221"/>
    </source>
</evidence>
<dbReference type="PROSITE" id="PS00678">
    <property type="entry name" value="WD_REPEATS_1"/>
    <property type="match status" value="5"/>
</dbReference>
<gene>
    <name evidence="6" type="ORF">GTHE00462_LOCUS35035</name>
</gene>
<feature type="compositionally biased region" description="Acidic residues" evidence="5">
    <location>
        <begin position="15"/>
        <end position="29"/>
    </location>
</feature>
<evidence type="ECO:0000256" key="5">
    <source>
        <dbReference type="SAM" id="MobiDB-lite"/>
    </source>
</evidence>
<feature type="repeat" description="WD" evidence="3">
    <location>
        <begin position="221"/>
        <end position="255"/>
    </location>
</feature>
<evidence type="ECO:0000256" key="4">
    <source>
        <dbReference type="SAM" id="Coils"/>
    </source>
</evidence>
<feature type="repeat" description="WD" evidence="3">
    <location>
        <begin position="477"/>
        <end position="507"/>
    </location>
</feature>
<feature type="repeat" description="WD" evidence="3">
    <location>
        <begin position="437"/>
        <end position="476"/>
    </location>
</feature>
<dbReference type="InterPro" id="IPR001680">
    <property type="entry name" value="WD40_rpt"/>
</dbReference>
<proteinExistence type="predicted"/>
<dbReference type="InterPro" id="IPR015943">
    <property type="entry name" value="WD40/YVTN_repeat-like_dom_sf"/>
</dbReference>
<dbReference type="EMBL" id="HBKN01044781">
    <property type="protein sequence ID" value="CAE2334096.1"/>
    <property type="molecule type" value="Transcribed_RNA"/>
</dbReference>
<dbReference type="InterPro" id="IPR020472">
    <property type="entry name" value="WD40_PAC1"/>
</dbReference>
<dbReference type="PROSITE" id="PS50082">
    <property type="entry name" value="WD_REPEATS_2"/>
    <property type="match status" value="6"/>
</dbReference>
<evidence type="ECO:0000313" key="6">
    <source>
        <dbReference type="EMBL" id="CAE2334096.1"/>
    </source>
</evidence>
<keyword evidence="1 3" id="KW-0853">WD repeat</keyword>
<accession>A0A7S4UBR3</accession>
<dbReference type="AlphaFoldDB" id="A0A7S4UBR3"/>
<organism evidence="6">
    <name type="scientific">Guillardia theta</name>
    <name type="common">Cryptophyte</name>
    <name type="synonym">Cryptomonas phi</name>
    <dbReference type="NCBI Taxonomy" id="55529"/>
    <lineage>
        <taxon>Eukaryota</taxon>
        <taxon>Cryptophyceae</taxon>
        <taxon>Pyrenomonadales</taxon>
        <taxon>Geminigeraceae</taxon>
        <taxon>Guillardia</taxon>
    </lineage>
</organism>
<name>A0A7S4UBR3_GUITH</name>
<dbReference type="PRINTS" id="PR00320">
    <property type="entry name" value="GPROTEINBRPT"/>
</dbReference>
<dbReference type="PROSITE" id="PS50294">
    <property type="entry name" value="WD_REPEATS_REGION"/>
    <property type="match status" value="4"/>
</dbReference>
<evidence type="ECO:0000256" key="2">
    <source>
        <dbReference type="ARBA" id="ARBA00022737"/>
    </source>
</evidence>
<dbReference type="Pfam" id="PF00400">
    <property type="entry name" value="WD40"/>
    <property type="match status" value="5"/>
</dbReference>
<evidence type="ECO:0000256" key="1">
    <source>
        <dbReference type="ARBA" id="ARBA00022574"/>
    </source>
</evidence>
<sequence length="507" mass="57531">MKRHDPRRKENDQGKEEEEKEEQEGEGDGEERTSKQKGEEFGMIQLRISKTVNFGFHFQELRALVSCPWSCGANFKPGDATVHMLDCPLAPDPSAQICCVHAIIGCRFKGPRKFVREHLVICPYEVVKEEMRHQQQQISSLQSTVRMQTEEIVMLRQRCIELQEQISSHHHPSRENGTNMMGKETFEKREERSHGIVDVHEETTHQEDAVRWIPQRCSMVLEGHKEGVSQLGQSVEYRKLFSASIDRTIRVWDISQHEPECVDELRGHRGGVTSLAVGRQKLVTGSADQTMKVWDLVVLKEEAALVGHTGLVHGVLLLNDLCVSVSQDKTIRFWDLRSGECVTAFETKSRGQYGIAVHELKLISAAGSKIYTWDLRKVAAHVFSDDQRNNFGRYSTLTGNTSGVFGHHMIGDRLYTSAVDSSIRLWDLKSMQVKSKISGHSDFVRALSSVGGQLISGSDDKTIRIWDVEFHDCIQVLRGHTSYINSLLCARGRLFSCSMDKTIRVWE</sequence>
<feature type="coiled-coil region" evidence="4">
    <location>
        <begin position="124"/>
        <end position="165"/>
    </location>
</feature>
<dbReference type="PANTHER" id="PTHR22847:SF637">
    <property type="entry name" value="WD REPEAT DOMAIN 5B"/>
    <property type="match status" value="1"/>
</dbReference>
<reference evidence="6" key="1">
    <citation type="submission" date="2021-01" db="EMBL/GenBank/DDBJ databases">
        <authorList>
            <person name="Corre E."/>
            <person name="Pelletier E."/>
            <person name="Niang G."/>
            <person name="Scheremetjew M."/>
            <person name="Finn R."/>
            <person name="Kale V."/>
            <person name="Holt S."/>
            <person name="Cochrane G."/>
            <person name="Meng A."/>
            <person name="Brown T."/>
            <person name="Cohen L."/>
        </authorList>
    </citation>
    <scope>NUCLEOTIDE SEQUENCE</scope>
    <source>
        <strain evidence="6">CCMP 2712</strain>
    </source>
</reference>
<keyword evidence="2" id="KW-0677">Repeat</keyword>
<evidence type="ECO:0008006" key="7">
    <source>
        <dbReference type="Google" id="ProtNLM"/>
    </source>
</evidence>
<feature type="repeat" description="WD" evidence="3">
    <location>
        <begin position="265"/>
        <end position="296"/>
    </location>
</feature>
<feature type="repeat" description="WD" evidence="3">
    <location>
        <begin position="411"/>
        <end position="436"/>
    </location>
</feature>
<dbReference type="GO" id="GO:1990234">
    <property type="term" value="C:transferase complex"/>
    <property type="evidence" value="ECO:0007669"/>
    <property type="project" value="UniProtKB-ARBA"/>
</dbReference>
<dbReference type="PANTHER" id="PTHR22847">
    <property type="entry name" value="WD40 REPEAT PROTEIN"/>
    <property type="match status" value="1"/>
</dbReference>
<dbReference type="SUPFAM" id="SSF50978">
    <property type="entry name" value="WD40 repeat-like"/>
    <property type="match status" value="1"/>
</dbReference>
<dbReference type="SMART" id="SM00320">
    <property type="entry name" value="WD40"/>
    <property type="match status" value="7"/>
</dbReference>
<feature type="region of interest" description="Disordered" evidence="5">
    <location>
        <begin position="1"/>
        <end position="38"/>
    </location>
</feature>